<evidence type="ECO:0000313" key="2">
    <source>
        <dbReference type="Proteomes" id="UP000324222"/>
    </source>
</evidence>
<dbReference type="EMBL" id="VSRR010006214">
    <property type="protein sequence ID" value="MPC44295.1"/>
    <property type="molecule type" value="Genomic_DNA"/>
</dbReference>
<dbReference type="AlphaFoldDB" id="A0A5B7FFH8"/>
<gene>
    <name evidence="1" type="ORF">E2C01_037966</name>
</gene>
<protein>
    <submittedName>
        <fullName evidence="1">Uncharacterized protein</fullName>
    </submittedName>
</protein>
<accession>A0A5B7FFH8</accession>
<proteinExistence type="predicted"/>
<name>A0A5B7FFH8_PORTR</name>
<organism evidence="1 2">
    <name type="scientific">Portunus trituberculatus</name>
    <name type="common">Swimming crab</name>
    <name type="synonym">Neptunus trituberculatus</name>
    <dbReference type="NCBI Taxonomy" id="210409"/>
    <lineage>
        <taxon>Eukaryota</taxon>
        <taxon>Metazoa</taxon>
        <taxon>Ecdysozoa</taxon>
        <taxon>Arthropoda</taxon>
        <taxon>Crustacea</taxon>
        <taxon>Multicrustacea</taxon>
        <taxon>Malacostraca</taxon>
        <taxon>Eumalacostraca</taxon>
        <taxon>Eucarida</taxon>
        <taxon>Decapoda</taxon>
        <taxon>Pleocyemata</taxon>
        <taxon>Brachyura</taxon>
        <taxon>Eubrachyura</taxon>
        <taxon>Portunoidea</taxon>
        <taxon>Portunidae</taxon>
        <taxon>Portuninae</taxon>
        <taxon>Portunus</taxon>
    </lineage>
</organism>
<reference evidence="1 2" key="1">
    <citation type="submission" date="2019-05" db="EMBL/GenBank/DDBJ databases">
        <title>Another draft genome of Portunus trituberculatus and its Hox gene families provides insights of decapod evolution.</title>
        <authorList>
            <person name="Jeong J.-H."/>
            <person name="Song I."/>
            <person name="Kim S."/>
            <person name="Choi T."/>
            <person name="Kim D."/>
            <person name="Ryu S."/>
            <person name="Kim W."/>
        </authorList>
    </citation>
    <scope>NUCLEOTIDE SEQUENCE [LARGE SCALE GENOMIC DNA]</scope>
    <source>
        <tissue evidence="1">Muscle</tissue>
    </source>
</reference>
<dbReference type="Proteomes" id="UP000324222">
    <property type="component" value="Unassembled WGS sequence"/>
</dbReference>
<sequence>MEGRPRRRRRVHCEGVWKLGAGMEWKKGADRLRHVKRPCARVHLPHAPLQMTPAAASNPTFLLSGSAHHESVMPICGPEGGAGFVGVVGRGHEPTTNARSPHR</sequence>
<evidence type="ECO:0000313" key="1">
    <source>
        <dbReference type="EMBL" id="MPC44295.1"/>
    </source>
</evidence>
<comment type="caution">
    <text evidence="1">The sequence shown here is derived from an EMBL/GenBank/DDBJ whole genome shotgun (WGS) entry which is preliminary data.</text>
</comment>
<keyword evidence="2" id="KW-1185">Reference proteome</keyword>